<dbReference type="Pfam" id="PF00563">
    <property type="entry name" value="EAL"/>
    <property type="match status" value="1"/>
</dbReference>
<dbReference type="EMBL" id="CP016173">
    <property type="protein sequence ID" value="ANN80836.1"/>
    <property type="molecule type" value="Genomic_DNA"/>
</dbReference>
<dbReference type="PROSITE" id="PS50883">
    <property type="entry name" value="EAL"/>
    <property type="match status" value="1"/>
</dbReference>
<sequence>MTLLPALQPIVYGLTSEVLAYEALARWRRDGKILGPTDLPEAPQWSGVDIDMLSAILDRAETVSGIAPRLFINVSASTISEPGRLATWISHLAKITSYATFAVVIEITEGIGDDKLQEAWPQLKRLGVKLALDDFGDGRSSRARLVRYDWDYCKFEGHTVRDHRIQEAIRYCQNSGILPIVERVEHQKSSEEFADMGLHWQQGFLHGRPVLVDNLAERTGNVVIA</sequence>
<dbReference type="RefSeq" id="WP_066665853.1">
    <property type="nucleotide sequence ID" value="NZ_CBCSCL010000020.1"/>
</dbReference>
<dbReference type="Gene3D" id="3.20.20.450">
    <property type="entry name" value="EAL domain"/>
    <property type="match status" value="1"/>
</dbReference>
<protein>
    <recommendedName>
        <fullName evidence="1">EAL domain-containing protein</fullName>
    </recommendedName>
</protein>
<evidence type="ECO:0000259" key="1">
    <source>
        <dbReference type="PROSITE" id="PS50883"/>
    </source>
</evidence>
<accession>A0A193GMX1</accession>
<evidence type="ECO:0000313" key="3">
    <source>
        <dbReference type="Proteomes" id="UP000091926"/>
    </source>
</evidence>
<name>A0A193GMX1_9BORD</name>
<dbReference type="AlphaFoldDB" id="A0A193GMX1"/>
<geneLocation type="plasmid" evidence="2 3">
    <name>unnamed1</name>
</geneLocation>
<evidence type="ECO:0000313" key="2">
    <source>
        <dbReference type="EMBL" id="ANN80836.1"/>
    </source>
</evidence>
<dbReference type="SUPFAM" id="SSF141868">
    <property type="entry name" value="EAL domain-like"/>
    <property type="match status" value="1"/>
</dbReference>
<organism evidence="2 3">
    <name type="scientific">Bordetella flabilis</name>
    <dbReference type="NCBI Taxonomy" id="463014"/>
    <lineage>
        <taxon>Bacteria</taxon>
        <taxon>Pseudomonadati</taxon>
        <taxon>Pseudomonadota</taxon>
        <taxon>Betaproteobacteria</taxon>
        <taxon>Burkholderiales</taxon>
        <taxon>Alcaligenaceae</taxon>
        <taxon>Bordetella</taxon>
    </lineage>
</organism>
<dbReference type="GO" id="GO:0071111">
    <property type="term" value="F:cyclic-guanylate-specific phosphodiesterase activity"/>
    <property type="evidence" value="ECO:0007669"/>
    <property type="project" value="InterPro"/>
</dbReference>
<dbReference type="InterPro" id="IPR050706">
    <property type="entry name" value="Cyclic-di-GMP_PDE-like"/>
</dbReference>
<reference evidence="2 3" key="1">
    <citation type="submission" date="2016-06" db="EMBL/GenBank/DDBJ databases">
        <title>Complete genome sequences of Bordetella bronchialis and Bordetella flabilis.</title>
        <authorList>
            <person name="LiPuma J.J."/>
            <person name="Spilker T."/>
        </authorList>
    </citation>
    <scope>NUCLEOTIDE SEQUENCE [LARGE SCALE GENOMIC DNA]</scope>
    <source>
        <strain evidence="2 3">AU10664</strain>
        <plasmid evidence="2 3">unnamed1</plasmid>
    </source>
</reference>
<dbReference type="KEGG" id="bfz:BAU07_26285"/>
<dbReference type="PANTHER" id="PTHR33121:SF70">
    <property type="entry name" value="SIGNALING PROTEIN YKOW"/>
    <property type="match status" value="1"/>
</dbReference>
<feature type="domain" description="EAL" evidence="1">
    <location>
        <begin position="1"/>
        <end position="223"/>
    </location>
</feature>
<dbReference type="InterPro" id="IPR035919">
    <property type="entry name" value="EAL_sf"/>
</dbReference>
<dbReference type="SMART" id="SM00052">
    <property type="entry name" value="EAL"/>
    <property type="match status" value="1"/>
</dbReference>
<dbReference type="OrthoDB" id="6926831at2"/>
<keyword evidence="3" id="KW-1185">Reference proteome</keyword>
<dbReference type="InterPro" id="IPR001633">
    <property type="entry name" value="EAL_dom"/>
</dbReference>
<proteinExistence type="predicted"/>
<dbReference type="CDD" id="cd01948">
    <property type="entry name" value="EAL"/>
    <property type="match status" value="1"/>
</dbReference>
<keyword evidence="2" id="KW-0614">Plasmid</keyword>
<gene>
    <name evidence="2" type="ORF">BAU07_26285</name>
</gene>
<dbReference type="Proteomes" id="UP000091926">
    <property type="component" value="Plasmid unnamed1"/>
</dbReference>
<dbReference type="PANTHER" id="PTHR33121">
    <property type="entry name" value="CYCLIC DI-GMP PHOSPHODIESTERASE PDEF"/>
    <property type="match status" value="1"/>
</dbReference>